<keyword evidence="4" id="KW-1185">Reference proteome</keyword>
<dbReference type="AlphaFoldDB" id="A0A9P4WBH8"/>
<evidence type="ECO:0000259" key="2">
    <source>
        <dbReference type="Pfam" id="PF25534"/>
    </source>
</evidence>
<accession>A0A9P4WBH8</accession>
<evidence type="ECO:0000313" key="4">
    <source>
        <dbReference type="Proteomes" id="UP000801428"/>
    </source>
</evidence>
<evidence type="ECO:0000313" key="3">
    <source>
        <dbReference type="EMBL" id="KAF3007689.1"/>
    </source>
</evidence>
<gene>
    <name evidence="3" type="ORF">E8E13_009336</name>
</gene>
<dbReference type="Pfam" id="PF25534">
    <property type="entry name" value="DUF7918"/>
    <property type="match status" value="1"/>
</dbReference>
<dbReference type="OrthoDB" id="3364132at2759"/>
<feature type="compositionally biased region" description="Basic and acidic residues" evidence="1">
    <location>
        <begin position="245"/>
        <end position="269"/>
    </location>
</feature>
<comment type="caution">
    <text evidence="3">The sequence shown here is derived from an EMBL/GenBank/DDBJ whole genome shotgun (WGS) entry which is preliminary data.</text>
</comment>
<feature type="region of interest" description="Disordered" evidence="1">
    <location>
        <begin position="245"/>
        <end position="308"/>
    </location>
</feature>
<evidence type="ECO:0000256" key="1">
    <source>
        <dbReference type="SAM" id="MobiDB-lite"/>
    </source>
</evidence>
<sequence>MAVLPGQPSISVSIVSSDGRALPEFVDDDADDSNDNVICRYIEATSAMEFGIRWEVAPPSPHSVMLEFKVDGKWAGGEYGKLEMLARGPYASIHAGVTSVVNGQSFLHKFAFAALDIDDSVPFHGRIMDDSKGIGEITVRTFYVKNIRSVSSVDHHPGGGKDLGKMSEKALKGTALSHQTTLVFLSVLKPIEALTTVQVPSRTTSGHALKSLLVVPRSPSPVPLEERDIDTLSPEEMRELLRRQKERDAAAQAVKQERGVKRERMRERSSTVANESNEADPSVIASKKKRRGYRNSVNEDGIEQIDLT</sequence>
<name>A0A9P4WBH8_CURKU</name>
<dbReference type="PANTHER" id="PTHR36223">
    <property type="entry name" value="BETA-LACTAMASE-TYPE TRANSPEPTIDASE FOLD DOMAIN CONTAINING PROTEIN"/>
    <property type="match status" value="1"/>
</dbReference>
<organism evidence="3 4">
    <name type="scientific">Curvularia kusanoi</name>
    <name type="common">Cochliobolus kusanoi</name>
    <dbReference type="NCBI Taxonomy" id="90978"/>
    <lineage>
        <taxon>Eukaryota</taxon>
        <taxon>Fungi</taxon>
        <taxon>Dikarya</taxon>
        <taxon>Ascomycota</taxon>
        <taxon>Pezizomycotina</taxon>
        <taxon>Dothideomycetes</taxon>
        <taxon>Pleosporomycetidae</taxon>
        <taxon>Pleosporales</taxon>
        <taxon>Pleosporineae</taxon>
        <taxon>Pleosporaceae</taxon>
        <taxon>Curvularia</taxon>
    </lineage>
</organism>
<reference evidence="3" key="1">
    <citation type="submission" date="2019-04" db="EMBL/GenBank/DDBJ databases">
        <title>Sequencing of skin fungus with MAO and IRED activity.</title>
        <authorList>
            <person name="Marsaioli A.J."/>
            <person name="Bonatto J.M.C."/>
            <person name="Reis Junior O."/>
        </authorList>
    </citation>
    <scope>NUCLEOTIDE SEQUENCE</scope>
    <source>
        <strain evidence="3">30M1</strain>
    </source>
</reference>
<proteinExistence type="predicted"/>
<dbReference type="Proteomes" id="UP000801428">
    <property type="component" value="Unassembled WGS sequence"/>
</dbReference>
<dbReference type="InterPro" id="IPR057678">
    <property type="entry name" value="DUF7918"/>
</dbReference>
<dbReference type="PANTHER" id="PTHR36223:SF1">
    <property type="entry name" value="TRANSCRIPTION ELONGATION FACTOR EAF N-TERMINAL DOMAIN-CONTAINING PROTEIN"/>
    <property type="match status" value="1"/>
</dbReference>
<protein>
    <recommendedName>
        <fullName evidence="2">DUF7918 domain-containing protein</fullName>
    </recommendedName>
</protein>
<feature type="domain" description="DUF7918" evidence="2">
    <location>
        <begin position="15"/>
        <end position="218"/>
    </location>
</feature>
<dbReference type="EMBL" id="SWKU01000004">
    <property type="protein sequence ID" value="KAF3007689.1"/>
    <property type="molecule type" value="Genomic_DNA"/>
</dbReference>